<evidence type="ECO:0008006" key="4">
    <source>
        <dbReference type="Google" id="ProtNLM"/>
    </source>
</evidence>
<reference evidence="2" key="1">
    <citation type="submission" date="2021-01" db="EMBL/GenBank/DDBJ databases">
        <authorList>
            <consortium name="Genoscope - CEA"/>
            <person name="William W."/>
        </authorList>
    </citation>
    <scope>NUCLEOTIDE SEQUENCE</scope>
</reference>
<dbReference type="AlphaFoldDB" id="A0A8S1JMZ1"/>
<feature type="transmembrane region" description="Helical" evidence="1">
    <location>
        <begin position="54"/>
        <end position="74"/>
    </location>
</feature>
<accession>A0A8S1JMZ1</accession>
<evidence type="ECO:0000256" key="1">
    <source>
        <dbReference type="SAM" id="Phobius"/>
    </source>
</evidence>
<dbReference type="EMBL" id="CAJJDM010000002">
    <property type="protein sequence ID" value="CAD8043574.1"/>
    <property type="molecule type" value="Genomic_DNA"/>
</dbReference>
<proteinExistence type="predicted"/>
<sequence length="698" mass="82911">MIKTFSLTFNSIEMEDAYKEWYFQKNQKRYQLLICFIIVYLAVMITQFNSTRTLLPLIISCIILSLEITLLFFLRKYHERVEIIITINQIFLCLICEFYRLFGDQANQWHIGYSLACIKLLIYVRGNKFIMQTGLQILCQCCSFIQMNNVQIYDIITHNLITLLMIAIRYSIESSSRQYFIAHQSQIQYENIIQDLLPSWVVIVKFDKTQGQLSLDKINNNMKVKLDIQDDKCFRDFLRKMKAIPYESDRSSFQYIKLEHRLIRLLQQQNDEHAVERYYAEIDKNDSKIKQLKFKITQVYFKTFDPSVILLFEELKEDKFESLIQQIEQRDQSSSTYARISIQILTQQIQLLKYIKICFSNLKIYQCPTNLLNCINNQIQKGYNIFNLNFDILNQFKISHRQIKFEATEIQPLLLVEQLCEDLLLTKAQINPKKRQIQISDIIKTDRAKLISIIINLVEYIKILMSIIYGDEKILSQSAPYGFQIQISLKFSKNHPNCIKFGLFHPKLLIPASVQELFYNIETSIHHKKRNWNSKNYFGMINQLTHAYSQIFEVYRKENYKSTSLLDDDLFPHIQKQSICQSQESRILTVQNHIPQQFQFNILGYPMAQYLISQLGPCNKLQFKNRFINYTGVTNFYMNSQQTKLSFLIYQDLDEFIQELNQQEKPIFELCQKKKIFNHDTAVKYYPCSQFGSIQGRF</sequence>
<evidence type="ECO:0000313" key="2">
    <source>
        <dbReference type="EMBL" id="CAD8043574.1"/>
    </source>
</evidence>
<feature type="transmembrane region" description="Helical" evidence="1">
    <location>
        <begin position="81"/>
        <end position="102"/>
    </location>
</feature>
<name>A0A8S1JMZ1_PARPR</name>
<dbReference type="OMA" id="QFKISHR"/>
<gene>
    <name evidence="2" type="ORF">PPRIM_AZ9-3.1.T0050227</name>
</gene>
<keyword evidence="1" id="KW-0472">Membrane</keyword>
<keyword evidence="1" id="KW-0812">Transmembrane</keyword>
<feature type="transmembrane region" description="Helical" evidence="1">
    <location>
        <begin position="30"/>
        <end position="48"/>
    </location>
</feature>
<dbReference type="Proteomes" id="UP000688137">
    <property type="component" value="Unassembled WGS sequence"/>
</dbReference>
<keyword evidence="1" id="KW-1133">Transmembrane helix</keyword>
<comment type="caution">
    <text evidence="2">The sequence shown here is derived from an EMBL/GenBank/DDBJ whole genome shotgun (WGS) entry which is preliminary data.</text>
</comment>
<keyword evidence="3" id="KW-1185">Reference proteome</keyword>
<protein>
    <recommendedName>
        <fullName evidence="4">Transmembrane protein</fullName>
    </recommendedName>
</protein>
<evidence type="ECO:0000313" key="3">
    <source>
        <dbReference type="Proteomes" id="UP000688137"/>
    </source>
</evidence>
<organism evidence="2 3">
    <name type="scientific">Paramecium primaurelia</name>
    <dbReference type="NCBI Taxonomy" id="5886"/>
    <lineage>
        <taxon>Eukaryota</taxon>
        <taxon>Sar</taxon>
        <taxon>Alveolata</taxon>
        <taxon>Ciliophora</taxon>
        <taxon>Intramacronucleata</taxon>
        <taxon>Oligohymenophorea</taxon>
        <taxon>Peniculida</taxon>
        <taxon>Parameciidae</taxon>
        <taxon>Paramecium</taxon>
    </lineage>
</organism>